<accession>A0A0M9A0B0</accession>
<organism evidence="2 3">
    <name type="scientific">Melipona quadrifasciata</name>
    <dbReference type="NCBI Taxonomy" id="166423"/>
    <lineage>
        <taxon>Eukaryota</taxon>
        <taxon>Metazoa</taxon>
        <taxon>Ecdysozoa</taxon>
        <taxon>Arthropoda</taxon>
        <taxon>Hexapoda</taxon>
        <taxon>Insecta</taxon>
        <taxon>Pterygota</taxon>
        <taxon>Neoptera</taxon>
        <taxon>Endopterygota</taxon>
        <taxon>Hymenoptera</taxon>
        <taxon>Apocrita</taxon>
        <taxon>Aculeata</taxon>
        <taxon>Apoidea</taxon>
        <taxon>Anthophila</taxon>
        <taxon>Apidae</taxon>
        <taxon>Melipona</taxon>
    </lineage>
</organism>
<sequence length="72" mass="8116">MVENAWLKREKRNTEESTEQTFAAGTGSTDEIILQNVLNNNQKPNDEDESSDGTNEDTASRFEAFTALDYRA</sequence>
<evidence type="ECO:0000256" key="1">
    <source>
        <dbReference type="SAM" id="MobiDB-lite"/>
    </source>
</evidence>
<feature type="compositionally biased region" description="Polar residues" evidence="1">
    <location>
        <begin position="19"/>
        <end position="29"/>
    </location>
</feature>
<keyword evidence="3" id="KW-1185">Reference proteome</keyword>
<feature type="region of interest" description="Disordered" evidence="1">
    <location>
        <begin position="1"/>
        <end position="72"/>
    </location>
</feature>
<feature type="compositionally biased region" description="Basic and acidic residues" evidence="1">
    <location>
        <begin position="1"/>
        <end position="15"/>
    </location>
</feature>
<feature type="compositionally biased region" description="Acidic residues" evidence="1">
    <location>
        <begin position="46"/>
        <end position="55"/>
    </location>
</feature>
<proteinExistence type="predicted"/>
<dbReference type="Proteomes" id="UP000053105">
    <property type="component" value="Unassembled WGS sequence"/>
</dbReference>
<evidence type="ECO:0000313" key="2">
    <source>
        <dbReference type="EMBL" id="KOX74720.1"/>
    </source>
</evidence>
<dbReference type="EMBL" id="KQ435783">
    <property type="protein sequence ID" value="KOX74720.1"/>
    <property type="molecule type" value="Genomic_DNA"/>
</dbReference>
<gene>
    <name evidence="2" type="ORF">WN51_13155</name>
</gene>
<evidence type="ECO:0000313" key="3">
    <source>
        <dbReference type="Proteomes" id="UP000053105"/>
    </source>
</evidence>
<dbReference type="AlphaFoldDB" id="A0A0M9A0B0"/>
<reference evidence="2 3" key="1">
    <citation type="submission" date="2015-07" db="EMBL/GenBank/DDBJ databases">
        <title>The genome of Melipona quadrifasciata.</title>
        <authorList>
            <person name="Pan H."/>
            <person name="Kapheim K."/>
        </authorList>
    </citation>
    <scope>NUCLEOTIDE SEQUENCE [LARGE SCALE GENOMIC DNA]</scope>
    <source>
        <strain evidence="2">0111107301</strain>
        <tissue evidence="2">Whole body</tissue>
    </source>
</reference>
<name>A0A0M9A0B0_9HYME</name>
<protein>
    <submittedName>
        <fullName evidence="2">Uncharacterized protein</fullName>
    </submittedName>
</protein>